<proteinExistence type="predicted"/>
<feature type="domain" description="Helix-turn-helix type 11" evidence="1">
    <location>
        <begin position="11"/>
        <end position="49"/>
    </location>
</feature>
<dbReference type="InterPro" id="IPR057727">
    <property type="entry name" value="WCX_dom"/>
</dbReference>
<feature type="domain" description="WYL" evidence="2">
    <location>
        <begin position="145"/>
        <end position="214"/>
    </location>
</feature>
<reference evidence="4 5" key="1">
    <citation type="submission" date="2018-06" db="EMBL/GenBank/DDBJ databases">
        <authorList>
            <consortium name="Pathogen Informatics"/>
            <person name="Doyle S."/>
        </authorList>
    </citation>
    <scope>NUCLEOTIDE SEQUENCE [LARGE SCALE GENOMIC DNA]</scope>
    <source>
        <strain evidence="4 5">NCTC9836</strain>
    </source>
</reference>
<evidence type="ECO:0000313" key="4">
    <source>
        <dbReference type="EMBL" id="SUY47613.1"/>
    </source>
</evidence>
<dbReference type="InterPro" id="IPR026881">
    <property type="entry name" value="WYL_dom"/>
</dbReference>
<evidence type="ECO:0000259" key="1">
    <source>
        <dbReference type="Pfam" id="PF08279"/>
    </source>
</evidence>
<evidence type="ECO:0000259" key="2">
    <source>
        <dbReference type="Pfam" id="PF13280"/>
    </source>
</evidence>
<dbReference type="OrthoDB" id="86031at2"/>
<evidence type="ECO:0000313" key="5">
    <source>
        <dbReference type="Proteomes" id="UP000254664"/>
    </source>
</evidence>
<gene>
    <name evidence="4" type="ORF">NCTC9836_01948</name>
</gene>
<dbReference type="PROSITE" id="PS52050">
    <property type="entry name" value="WYL"/>
    <property type="match status" value="1"/>
</dbReference>
<accession>A0A381J9C5</accession>
<dbReference type="Proteomes" id="UP000254664">
    <property type="component" value="Unassembled WGS sequence"/>
</dbReference>
<dbReference type="InterPro" id="IPR013196">
    <property type="entry name" value="HTH_11"/>
</dbReference>
<dbReference type="RefSeq" id="WP_115641552.1">
    <property type="nucleotide sequence ID" value="NZ_UFWZ01000001.1"/>
</dbReference>
<name>A0A381J9C5_9CLOT</name>
<keyword evidence="5" id="KW-1185">Reference proteome</keyword>
<protein>
    <submittedName>
        <fullName evidence="4">DeoR family transcriptional regulator</fullName>
    </submittedName>
</protein>
<dbReference type="Pfam" id="PF13280">
    <property type="entry name" value="WYL"/>
    <property type="match status" value="1"/>
</dbReference>
<evidence type="ECO:0000259" key="3">
    <source>
        <dbReference type="Pfam" id="PF25583"/>
    </source>
</evidence>
<feature type="domain" description="WCX" evidence="3">
    <location>
        <begin position="249"/>
        <end position="320"/>
    </location>
</feature>
<dbReference type="InterPro" id="IPR051534">
    <property type="entry name" value="CBASS_pafABC_assoc_protein"/>
</dbReference>
<dbReference type="Pfam" id="PF08279">
    <property type="entry name" value="HTH_11"/>
    <property type="match status" value="1"/>
</dbReference>
<dbReference type="PANTHER" id="PTHR34580">
    <property type="match status" value="1"/>
</dbReference>
<sequence>MERFKSSVLLHMYSKVKNNEGFTKGYIIDKFNVSERTVTRYIKDLNNYFEEEYIDNKIIYNRKKSVYEIEYKDTKILDEKDILSICKVLLESKGFSKEEMEKVVNKLVCSRFLKDKDIVENIIANELFNYVPTGHGKPLIDKLWELSIAINNQDIIEIEYFKLSKHGKLESEATKRNIKPLSIMFSEYYFYLAALIEGMEYKFPTIYRVDRIGSFSNANRKFPIEYSSRFEDGKFRRLIQFMQTGNLQKIRFKFTGNSLEAVLDRLPNAKVLEENQGEYMIETEMFGTGIKMWILSQGSAVEVIEPIEFREEIKSAIENMRSLYV</sequence>
<dbReference type="Pfam" id="PF25583">
    <property type="entry name" value="WCX"/>
    <property type="match status" value="1"/>
</dbReference>
<dbReference type="PANTHER" id="PTHR34580:SF1">
    <property type="entry name" value="PROTEIN PAFC"/>
    <property type="match status" value="1"/>
</dbReference>
<dbReference type="AlphaFoldDB" id="A0A381J9C5"/>
<organism evidence="4 5">
    <name type="scientific">Clostridium putrefaciens</name>
    <dbReference type="NCBI Taxonomy" id="99675"/>
    <lineage>
        <taxon>Bacteria</taxon>
        <taxon>Bacillati</taxon>
        <taxon>Bacillota</taxon>
        <taxon>Clostridia</taxon>
        <taxon>Eubacteriales</taxon>
        <taxon>Clostridiaceae</taxon>
        <taxon>Clostridium</taxon>
    </lineage>
</organism>
<dbReference type="EMBL" id="UFWZ01000001">
    <property type="protein sequence ID" value="SUY47613.1"/>
    <property type="molecule type" value="Genomic_DNA"/>
</dbReference>